<dbReference type="EC" id="1.1.1.169" evidence="4 11"/>
<proteinExistence type="inferred from homology"/>
<evidence type="ECO:0000256" key="1">
    <source>
        <dbReference type="ARBA" id="ARBA00002919"/>
    </source>
</evidence>
<comment type="function">
    <text evidence="1 11">Catalyzes the NADPH-dependent reduction of ketopantoate into pantoic acid.</text>
</comment>
<dbReference type="GO" id="GO:0005737">
    <property type="term" value="C:cytoplasm"/>
    <property type="evidence" value="ECO:0007669"/>
    <property type="project" value="TreeGrafter"/>
</dbReference>
<evidence type="ECO:0000256" key="11">
    <source>
        <dbReference type="RuleBase" id="RU362068"/>
    </source>
</evidence>
<dbReference type="PANTHER" id="PTHR21708:SF45">
    <property type="entry name" value="2-DEHYDROPANTOATE 2-REDUCTASE"/>
    <property type="match status" value="1"/>
</dbReference>
<evidence type="ECO:0000256" key="6">
    <source>
        <dbReference type="ARBA" id="ARBA00022655"/>
    </source>
</evidence>
<feature type="domain" description="Ketopantoate reductase N-terminal" evidence="12">
    <location>
        <begin position="3"/>
        <end position="168"/>
    </location>
</feature>
<evidence type="ECO:0000256" key="5">
    <source>
        <dbReference type="ARBA" id="ARBA00019465"/>
    </source>
</evidence>
<dbReference type="RefSeq" id="WP_176992144.1">
    <property type="nucleotide sequence ID" value="NZ_JACARL010000046.1"/>
</dbReference>
<evidence type="ECO:0000256" key="7">
    <source>
        <dbReference type="ARBA" id="ARBA00022857"/>
    </source>
</evidence>
<dbReference type="PROSITE" id="PS51257">
    <property type="entry name" value="PROKAR_LIPOPROTEIN"/>
    <property type="match status" value="1"/>
</dbReference>
<dbReference type="Gene3D" id="3.40.50.720">
    <property type="entry name" value="NAD(P)-binding Rossmann-like Domain"/>
    <property type="match status" value="1"/>
</dbReference>
<comment type="catalytic activity">
    <reaction evidence="10 11">
        <text>(R)-pantoate + NADP(+) = 2-dehydropantoate + NADPH + H(+)</text>
        <dbReference type="Rhea" id="RHEA:16233"/>
        <dbReference type="ChEBI" id="CHEBI:11561"/>
        <dbReference type="ChEBI" id="CHEBI:15378"/>
        <dbReference type="ChEBI" id="CHEBI:15980"/>
        <dbReference type="ChEBI" id="CHEBI:57783"/>
        <dbReference type="ChEBI" id="CHEBI:58349"/>
        <dbReference type="EC" id="1.1.1.169"/>
    </reaction>
</comment>
<keyword evidence="6 11" id="KW-0566">Pantothenate biosynthesis</keyword>
<comment type="caution">
    <text evidence="14">The sequence shown here is derived from an EMBL/GenBank/DDBJ whole genome shotgun (WGS) entry which is preliminary data.</text>
</comment>
<dbReference type="InterPro" id="IPR003710">
    <property type="entry name" value="ApbA"/>
</dbReference>
<dbReference type="FunFam" id="3.40.50.720:FF:000307">
    <property type="entry name" value="2-dehydropantoate 2-reductase"/>
    <property type="match status" value="1"/>
</dbReference>
<dbReference type="SUPFAM" id="SSF48179">
    <property type="entry name" value="6-phosphogluconate dehydrogenase C-terminal domain-like"/>
    <property type="match status" value="1"/>
</dbReference>
<dbReference type="InterPro" id="IPR036291">
    <property type="entry name" value="NAD(P)-bd_dom_sf"/>
</dbReference>
<evidence type="ECO:0000313" key="16">
    <source>
        <dbReference type="Proteomes" id="UP000563268"/>
    </source>
</evidence>
<evidence type="ECO:0000256" key="10">
    <source>
        <dbReference type="ARBA" id="ARBA00048793"/>
    </source>
</evidence>
<dbReference type="SUPFAM" id="SSF51735">
    <property type="entry name" value="NAD(P)-binding Rossmann-fold domains"/>
    <property type="match status" value="1"/>
</dbReference>
<dbReference type="EMBL" id="JACARL010000046">
    <property type="protein sequence ID" value="NWE82197.1"/>
    <property type="molecule type" value="Genomic_DNA"/>
</dbReference>
<evidence type="ECO:0000256" key="9">
    <source>
        <dbReference type="ARBA" id="ARBA00032024"/>
    </source>
</evidence>
<dbReference type="InterPro" id="IPR008927">
    <property type="entry name" value="6-PGluconate_DH-like_C_sf"/>
</dbReference>
<dbReference type="UniPathway" id="UPA00028">
    <property type="reaction ID" value="UER00004"/>
</dbReference>
<accession>A0A7Y8JI71</accession>
<feature type="domain" description="Ketopantoate reductase C-terminal" evidence="13">
    <location>
        <begin position="196"/>
        <end position="316"/>
    </location>
</feature>
<organism evidence="14 16">
    <name type="scientific">Pseudomonas edaphica</name>
    <dbReference type="NCBI Taxonomy" id="2006980"/>
    <lineage>
        <taxon>Bacteria</taxon>
        <taxon>Pseudomonadati</taxon>
        <taxon>Pseudomonadota</taxon>
        <taxon>Gammaproteobacteria</taxon>
        <taxon>Pseudomonadales</taxon>
        <taxon>Pseudomonadaceae</taxon>
        <taxon>Pseudomonas</taxon>
    </lineage>
</organism>
<dbReference type="InterPro" id="IPR013752">
    <property type="entry name" value="KPA_reductase"/>
</dbReference>
<keyword evidence="8 11" id="KW-0560">Oxidoreductase</keyword>
<dbReference type="InterPro" id="IPR051402">
    <property type="entry name" value="KPR-Related"/>
</dbReference>
<dbReference type="NCBIfam" id="TIGR00745">
    <property type="entry name" value="apbA_panE"/>
    <property type="match status" value="1"/>
</dbReference>
<dbReference type="Gene3D" id="1.10.1040.10">
    <property type="entry name" value="N-(1-d-carboxylethyl)-l-norvaline Dehydrogenase, domain 2"/>
    <property type="match status" value="1"/>
</dbReference>
<dbReference type="GO" id="GO:0015940">
    <property type="term" value="P:pantothenate biosynthetic process"/>
    <property type="evidence" value="ECO:0007669"/>
    <property type="project" value="UniProtKB-UniPathway"/>
</dbReference>
<evidence type="ECO:0000256" key="3">
    <source>
        <dbReference type="ARBA" id="ARBA00007870"/>
    </source>
</evidence>
<evidence type="ECO:0000313" key="14">
    <source>
        <dbReference type="EMBL" id="NWE07665.1"/>
    </source>
</evidence>
<evidence type="ECO:0000313" key="15">
    <source>
        <dbReference type="EMBL" id="NWE82197.1"/>
    </source>
</evidence>
<evidence type="ECO:0000256" key="2">
    <source>
        <dbReference type="ARBA" id="ARBA00004994"/>
    </source>
</evidence>
<dbReference type="FunFam" id="1.10.1040.10:FF:000017">
    <property type="entry name" value="2-dehydropantoate 2-reductase"/>
    <property type="match status" value="1"/>
</dbReference>
<evidence type="ECO:0000256" key="8">
    <source>
        <dbReference type="ARBA" id="ARBA00023002"/>
    </source>
</evidence>
<dbReference type="Proteomes" id="UP000590218">
    <property type="component" value="Unassembled WGS sequence"/>
</dbReference>
<dbReference type="Pfam" id="PF08546">
    <property type="entry name" value="ApbA_C"/>
    <property type="match status" value="1"/>
</dbReference>
<evidence type="ECO:0000256" key="4">
    <source>
        <dbReference type="ARBA" id="ARBA00013014"/>
    </source>
</evidence>
<dbReference type="GO" id="GO:0008677">
    <property type="term" value="F:2-dehydropantoate 2-reductase activity"/>
    <property type="evidence" value="ECO:0007669"/>
    <property type="project" value="UniProtKB-EC"/>
</dbReference>
<reference evidence="16 17" key="1">
    <citation type="submission" date="2020-04" db="EMBL/GenBank/DDBJ databases">
        <title>Molecular characterization of pseudomonads from Agaricus bisporus reveal novel blotch 2 pathogens in Western Europe.</title>
        <authorList>
            <person name="Taparia T."/>
            <person name="Krijger M."/>
            <person name="Haynes E."/>
            <person name="Elpinstone J.G."/>
            <person name="Noble R."/>
            <person name="Van Der Wolf J."/>
        </authorList>
    </citation>
    <scope>NUCLEOTIDE SEQUENCE [LARGE SCALE GENOMIC DNA]</scope>
    <source>
        <strain evidence="15 17">K6002</strain>
        <strain evidence="14 16">K7002</strain>
    </source>
</reference>
<evidence type="ECO:0000259" key="13">
    <source>
        <dbReference type="Pfam" id="PF08546"/>
    </source>
</evidence>
<dbReference type="InterPro" id="IPR013328">
    <property type="entry name" value="6PGD_dom2"/>
</dbReference>
<gene>
    <name evidence="14" type="ORF">HX788_11270</name>
    <name evidence="15" type="ORF">HX795_08815</name>
</gene>
<comment type="similarity">
    <text evidence="3 11">Belongs to the ketopantoate reductase family.</text>
</comment>
<sequence>MRVTVVGAGAIGGFLACKLFAAGHDVSVIARGETLAAIGEHGLKLHTGDEVLVAPLKATCAPEELGIQEMVTFAVKAPAMPSVVEQAKALIGPQTLVIPALNGLPWWYFLQSAGALAGMRLEAVDPGGVIEKAVPVAAVVGCVVFASCTVLSPGVIKHMSGSRMVFGEPAVGNSARVDATTEAFREAGFDAHAHANVREEIWLKLLGNACFNPVSLLVGCATDELIDDPFLHALFIGMMDELLDLGRTLGIAPQIDSAQRIAITGKLGKVKTSMLQDVEGHKPVEIEAILGTLVSVADRIGAPIPRTRTVYALARMRAKKLGILPG</sequence>
<dbReference type="EMBL" id="JACARM010000024">
    <property type="protein sequence ID" value="NWE07665.1"/>
    <property type="molecule type" value="Genomic_DNA"/>
</dbReference>
<dbReference type="NCBIfam" id="NF005089">
    <property type="entry name" value="PRK06522.1-4"/>
    <property type="match status" value="1"/>
</dbReference>
<dbReference type="Pfam" id="PF02558">
    <property type="entry name" value="ApbA"/>
    <property type="match status" value="1"/>
</dbReference>
<comment type="pathway">
    <text evidence="2 11">Cofactor biosynthesis; (R)-pantothenate biosynthesis; (R)-pantoate from 3-methyl-2-oxobutanoate: step 2/2.</text>
</comment>
<dbReference type="PANTHER" id="PTHR21708">
    <property type="entry name" value="PROBABLE 2-DEHYDROPANTOATE 2-REDUCTASE"/>
    <property type="match status" value="1"/>
</dbReference>
<dbReference type="Proteomes" id="UP000563268">
    <property type="component" value="Unassembled WGS sequence"/>
</dbReference>
<evidence type="ECO:0000313" key="17">
    <source>
        <dbReference type="Proteomes" id="UP000590218"/>
    </source>
</evidence>
<name>A0A7Y8JI71_9PSED</name>
<protein>
    <recommendedName>
        <fullName evidence="5 11">2-dehydropantoate 2-reductase</fullName>
        <ecNumber evidence="4 11">1.1.1.169</ecNumber>
    </recommendedName>
    <alternativeName>
        <fullName evidence="9 11">Ketopantoate reductase</fullName>
    </alternativeName>
</protein>
<keyword evidence="7 11" id="KW-0521">NADP</keyword>
<dbReference type="InterPro" id="IPR013332">
    <property type="entry name" value="KPR_N"/>
</dbReference>
<evidence type="ECO:0000259" key="12">
    <source>
        <dbReference type="Pfam" id="PF02558"/>
    </source>
</evidence>
<dbReference type="AlphaFoldDB" id="A0A7Y8JI71"/>